<accession>A0A8C2RAA5</accession>
<proteinExistence type="predicted"/>
<dbReference type="Ensembl" id="ENSCHIT00010036235.1">
    <property type="protein sequence ID" value="ENSCHIP00010025673.1"/>
    <property type="gene ID" value="ENSCHIG00010019079.1"/>
</dbReference>
<reference evidence="1" key="2">
    <citation type="submission" date="2025-08" db="UniProtKB">
        <authorList>
            <consortium name="Ensembl"/>
        </authorList>
    </citation>
    <scope>IDENTIFICATION</scope>
</reference>
<sequence length="54" mass="6202">MATDSWALAVDEQEAAVKSVSGFSSRRGERSRRAQHFRTECPKVLDLYREQESE</sequence>
<dbReference type="AlphaFoldDB" id="A0A8C2RAA5"/>
<reference evidence="1" key="1">
    <citation type="submission" date="2019-03" db="EMBL/GenBank/DDBJ databases">
        <title>Genome sequencing and reference-guided assembly of Black Bengal Goat (Capra hircus).</title>
        <authorList>
            <person name="Siddiki A.Z."/>
            <person name="Baten A."/>
            <person name="Billah M."/>
            <person name="Alam M.A.U."/>
            <person name="Shawrob K.S.M."/>
            <person name="Saha S."/>
            <person name="Chowdhury M."/>
            <person name="Rahman A.H."/>
            <person name="Stear M."/>
            <person name="Miah G."/>
            <person name="Das G.B."/>
            <person name="Hossain M.M."/>
            <person name="Kumkum M."/>
            <person name="Islam M.S."/>
            <person name="Mollah A.M."/>
            <person name="Ahsan A."/>
            <person name="Tusar F."/>
            <person name="Khan M.K.I."/>
        </authorList>
    </citation>
    <scope>NUCLEOTIDE SEQUENCE [LARGE SCALE GENOMIC DNA]</scope>
</reference>
<organism evidence="1">
    <name type="scientific">Capra hircus</name>
    <name type="common">Goat</name>
    <dbReference type="NCBI Taxonomy" id="9925"/>
    <lineage>
        <taxon>Eukaryota</taxon>
        <taxon>Metazoa</taxon>
        <taxon>Chordata</taxon>
        <taxon>Craniata</taxon>
        <taxon>Vertebrata</taxon>
        <taxon>Euteleostomi</taxon>
        <taxon>Mammalia</taxon>
        <taxon>Eutheria</taxon>
        <taxon>Laurasiatheria</taxon>
        <taxon>Artiodactyla</taxon>
        <taxon>Ruminantia</taxon>
        <taxon>Pecora</taxon>
        <taxon>Bovidae</taxon>
        <taxon>Caprinae</taxon>
        <taxon>Capra</taxon>
    </lineage>
</organism>
<protein>
    <submittedName>
        <fullName evidence="1">Uncharacterized protein</fullName>
    </submittedName>
</protein>
<evidence type="ECO:0000313" key="1">
    <source>
        <dbReference type="Ensembl" id="ENSCHIP00010025673.1"/>
    </source>
</evidence>
<name>A0A8C2RAA5_CAPHI</name>